<sequence length="56" mass="6349">MTRQVLLFPGMLRRMRVGTGAPVPVPAGADRYPEYASRSKRCPTRRTRRTRPGHSP</sequence>
<evidence type="ECO:0000313" key="3">
    <source>
        <dbReference type="Proteomes" id="UP000014629"/>
    </source>
</evidence>
<comment type="caution">
    <text evidence="2">The sequence shown here is derived from an EMBL/GenBank/DDBJ whole genome shotgun (WGS) entry which is preliminary data.</text>
</comment>
<dbReference type="EMBL" id="AOPZ01000019">
    <property type="protein sequence ID" value="EPH46352.1"/>
    <property type="molecule type" value="Genomic_DNA"/>
</dbReference>
<organism evidence="2 3">
    <name type="scientific">Streptomyces aurantiacus JA 4570</name>
    <dbReference type="NCBI Taxonomy" id="1286094"/>
    <lineage>
        <taxon>Bacteria</taxon>
        <taxon>Bacillati</taxon>
        <taxon>Actinomycetota</taxon>
        <taxon>Actinomycetes</taxon>
        <taxon>Kitasatosporales</taxon>
        <taxon>Streptomycetaceae</taxon>
        <taxon>Streptomyces</taxon>
        <taxon>Streptomyces aurantiacus group</taxon>
    </lineage>
</organism>
<name>S4AY93_9ACTN</name>
<proteinExistence type="predicted"/>
<evidence type="ECO:0000256" key="1">
    <source>
        <dbReference type="SAM" id="MobiDB-lite"/>
    </source>
</evidence>
<reference evidence="2 3" key="1">
    <citation type="submission" date="2013-02" db="EMBL/GenBank/DDBJ databases">
        <title>Draft Genome Sequence of Streptomyces aurantiacus, Which Produces Setomimycin.</title>
        <authorList>
            <person name="Gruening B.A."/>
            <person name="Praeg A."/>
            <person name="Erxleben A."/>
            <person name="Guenther S."/>
            <person name="Mueller M."/>
        </authorList>
    </citation>
    <scope>NUCLEOTIDE SEQUENCE [LARGE SCALE GENOMIC DNA]</scope>
    <source>
        <strain evidence="2 3">JA 4570</strain>
    </source>
</reference>
<dbReference type="AlphaFoldDB" id="S4AY93"/>
<feature type="compositionally biased region" description="Basic residues" evidence="1">
    <location>
        <begin position="38"/>
        <end position="56"/>
    </location>
</feature>
<evidence type="ECO:0000313" key="2">
    <source>
        <dbReference type="EMBL" id="EPH46352.1"/>
    </source>
</evidence>
<protein>
    <submittedName>
        <fullName evidence="2">Uncharacterized protein</fullName>
    </submittedName>
</protein>
<gene>
    <name evidence="2" type="ORF">STRAU_0602</name>
</gene>
<accession>S4AY93</accession>
<keyword evidence="3" id="KW-1185">Reference proteome</keyword>
<dbReference type="Proteomes" id="UP000014629">
    <property type="component" value="Unassembled WGS sequence"/>
</dbReference>
<dbReference type="PATRIC" id="fig|1286094.4.peg.588"/>
<feature type="region of interest" description="Disordered" evidence="1">
    <location>
        <begin position="18"/>
        <end position="56"/>
    </location>
</feature>